<dbReference type="AlphaFoldDB" id="A0AAD4EKG9"/>
<dbReference type="PANTHER" id="PTHR36423:SF2">
    <property type="entry name" value="AFR070WP"/>
    <property type="match status" value="1"/>
</dbReference>
<dbReference type="Proteomes" id="UP001195769">
    <property type="component" value="Unassembled WGS sequence"/>
</dbReference>
<comment type="caution">
    <text evidence="1">The sequence shown here is derived from an EMBL/GenBank/DDBJ whole genome shotgun (WGS) entry which is preliminary data.</text>
</comment>
<dbReference type="RefSeq" id="XP_041233429.1">
    <property type="nucleotide sequence ID" value="XM_041378436.1"/>
</dbReference>
<dbReference type="Pfam" id="PF08883">
    <property type="entry name" value="DOPA_dioxygen"/>
    <property type="match status" value="1"/>
</dbReference>
<dbReference type="EMBL" id="JABBWK010000002">
    <property type="protein sequence ID" value="KAG1907854.1"/>
    <property type="molecule type" value="Genomic_DNA"/>
</dbReference>
<dbReference type="Gene3D" id="3.30.70.1240">
    <property type="entry name" value="DOPA-like domains"/>
    <property type="match status" value="1"/>
</dbReference>
<dbReference type="GeneID" id="64672734"/>
<dbReference type="PANTHER" id="PTHR36423">
    <property type="entry name" value="AFR070WP"/>
    <property type="match status" value="1"/>
</dbReference>
<organism evidence="1 2">
    <name type="scientific">Suillus fuscotomentosus</name>
    <dbReference type="NCBI Taxonomy" id="1912939"/>
    <lineage>
        <taxon>Eukaryota</taxon>
        <taxon>Fungi</taxon>
        <taxon>Dikarya</taxon>
        <taxon>Basidiomycota</taxon>
        <taxon>Agaricomycotina</taxon>
        <taxon>Agaricomycetes</taxon>
        <taxon>Agaricomycetidae</taxon>
        <taxon>Boletales</taxon>
        <taxon>Suillineae</taxon>
        <taxon>Suillaceae</taxon>
        <taxon>Suillus</taxon>
    </lineage>
</organism>
<accession>A0AAD4EKG9</accession>
<dbReference type="InterPro" id="IPR023389">
    <property type="entry name" value="DOPA-like_sf"/>
</dbReference>
<evidence type="ECO:0000313" key="1">
    <source>
        <dbReference type="EMBL" id="KAG1907854.1"/>
    </source>
</evidence>
<protein>
    <submittedName>
        <fullName evidence="1">DOPA-like domain-containing protein</fullName>
    </submittedName>
</protein>
<proteinExistence type="predicted"/>
<evidence type="ECO:0000313" key="2">
    <source>
        <dbReference type="Proteomes" id="UP001195769"/>
    </source>
</evidence>
<keyword evidence="2" id="KW-1185">Reference proteome</keyword>
<reference evidence="1" key="1">
    <citation type="journal article" date="2020" name="New Phytol.">
        <title>Comparative genomics reveals dynamic genome evolution in host specialist ectomycorrhizal fungi.</title>
        <authorList>
            <person name="Lofgren L.A."/>
            <person name="Nguyen N.H."/>
            <person name="Vilgalys R."/>
            <person name="Ruytinx J."/>
            <person name="Liao H.L."/>
            <person name="Branco S."/>
            <person name="Kuo A."/>
            <person name="LaButti K."/>
            <person name="Lipzen A."/>
            <person name="Andreopoulos W."/>
            <person name="Pangilinan J."/>
            <person name="Riley R."/>
            <person name="Hundley H."/>
            <person name="Na H."/>
            <person name="Barry K."/>
            <person name="Grigoriev I.V."/>
            <person name="Stajich J.E."/>
            <person name="Kennedy P.G."/>
        </authorList>
    </citation>
    <scope>NUCLEOTIDE SEQUENCE</scope>
    <source>
        <strain evidence="1">FC203</strain>
    </source>
</reference>
<name>A0AAD4EKG9_9AGAM</name>
<dbReference type="InterPro" id="IPR014980">
    <property type="entry name" value="DOPA_dioxygen"/>
</dbReference>
<sequence length="337" mass="38068">MSGDTANCRATISHTSSMYTSATYLKSYERVLSCCQLLLHRHTAMKFFQWHHIFLPHDHVLLPSSFMHQYSYGELQSTFLINWSMILQQYLTVAARGRGSSGLLTQRSSSCLDPVTSLLSDHTIGDKCLLIRTPSVSDSTCLFQSYKASRVDSTLVTIVVPPNNIDNPYTTVNMSQWPSLLAGYEGAEPLPTTINPDGKSLHNPPGPRSASYDEFPKQFNPSKNGFDFHIYYMPAVAAQAQYAKELHERVRREFPELRIYRLWDKPVGPHPTAMFEVNTFSPHQTGALFSWLVVNRGPCDVLVHPNTGDALRDHTELATWIGKTWPLYEECLRPTPS</sequence>
<gene>
    <name evidence="1" type="ORF">F5891DRAFT_997425</name>
</gene>
<dbReference type="SUPFAM" id="SSF143410">
    <property type="entry name" value="DOPA-like"/>
    <property type="match status" value="1"/>
</dbReference>